<evidence type="ECO:0000256" key="1">
    <source>
        <dbReference type="ARBA" id="ARBA00022679"/>
    </source>
</evidence>
<dbReference type="GO" id="GO:0004519">
    <property type="term" value="F:endonuclease activity"/>
    <property type="evidence" value="ECO:0007669"/>
    <property type="project" value="UniProtKB-KW"/>
</dbReference>
<keyword evidence="7" id="KW-1133">Transmembrane helix</keyword>
<dbReference type="Proteomes" id="UP000002051">
    <property type="component" value="Unassembled WGS sequence"/>
</dbReference>
<feature type="domain" description="Reverse transcriptase RNase H-like" evidence="8">
    <location>
        <begin position="52"/>
        <end position="118"/>
    </location>
</feature>
<sequence length="119" mass="13683">MTFSWGRANGIQFIPCIVDQSEKQGNIMWVQVLNNPTSDKRWHEHVFISGGNLHVYFCSKALAGAETRYQKIEKIALTMIVVVVINLGRYFLTRPIIVRTDQSLNQLLFRQDLAGRMTK</sequence>
<evidence type="ECO:0000313" key="10">
    <source>
        <dbReference type="EnsemblPlants" id="KEH23094"/>
    </source>
</evidence>
<keyword evidence="3" id="KW-0540">Nuclease</keyword>
<dbReference type="EnsemblPlants" id="KEH23094">
    <property type="protein sequence ID" value="KEH23094"/>
    <property type="gene ID" value="MTR_7g066370"/>
</dbReference>
<dbReference type="AlphaFoldDB" id="A0A072TZY7"/>
<evidence type="ECO:0000313" key="9">
    <source>
        <dbReference type="EMBL" id="KEH23094.1"/>
    </source>
</evidence>
<proteinExistence type="predicted"/>
<accession>A0A072TZY7</accession>
<reference evidence="9 11" key="2">
    <citation type="journal article" date="2014" name="BMC Genomics">
        <title>An improved genome release (version Mt4.0) for the model legume Medicago truncatula.</title>
        <authorList>
            <person name="Tang H."/>
            <person name="Krishnakumar V."/>
            <person name="Bidwell S."/>
            <person name="Rosen B."/>
            <person name="Chan A."/>
            <person name="Zhou S."/>
            <person name="Gentzbittel L."/>
            <person name="Childs K.L."/>
            <person name="Yandell M."/>
            <person name="Gundlach H."/>
            <person name="Mayer K.F."/>
            <person name="Schwartz D.C."/>
            <person name="Town C.D."/>
        </authorList>
    </citation>
    <scope>GENOME REANNOTATION</scope>
    <source>
        <strain evidence="9">A17</strain>
        <strain evidence="10 11">cv. Jemalong A17</strain>
    </source>
</reference>
<reference evidence="10" key="3">
    <citation type="submission" date="2015-04" db="UniProtKB">
        <authorList>
            <consortium name="EnsemblPlants"/>
        </authorList>
    </citation>
    <scope>IDENTIFICATION</scope>
    <source>
        <strain evidence="10">cv. Jemalong A17</strain>
    </source>
</reference>
<keyword evidence="6" id="KW-0695">RNA-directed DNA polymerase</keyword>
<keyword evidence="7" id="KW-0472">Membrane</keyword>
<keyword evidence="2" id="KW-0548">Nucleotidyltransferase</keyword>
<evidence type="ECO:0000256" key="2">
    <source>
        <dbReference type="ARBA" id="ARBA00022695"/>
    </source>
</evidence>
<reference evidence="9 11" key="1">
    <citation type="journal article" date="2011" name="Nature">
        <title>The Medicago genome provides insight into the evolution of rhizobial symbioses.</title>
        <authorList>
            <person name="Young N.D."/>
            <person name="Debelle F."/>
            <person name="Oldroyd G.E."/>
            <person name="Geurts R."/>
            <person name="Cannon S.B."/>
            <person name="Udvardi M.K."/>
            <person name="Benedito V.A."/>
            <person name="Mayer K.F."/>
            <person name="Gouzy J."/>
            <person name="Schoof H."/>
            <person name="Van de Peer Y."/>
            <person name="Proost S."/>
            <person name="Cook D.R."/>
            <person name="Meyers B.C."/>
            <person name="Spannagl M."/>
            <person name="Cheung F."/>
            <person name="De Mita S."/>
            <person name="Krishnakumar V."/>
            <person name="Gundlach H."/>
            <person name="Zhou S."/>
            <person name="Mudge J."/>
            <person name="Bharti A.K."/>
            <person name="Murray J.D."/>
            <person name="Naoumkina M.A."/>
            <person name="Rosen B."/>
            <person name="Silverstein K.A."/>
            <person name="Tang H."/>
            <person name="Rombauts S."/>
            <person name="Zhao P.X."/>
            <person name="Zhou P."/>
            <person name="Barbe V."/>
            <person name="Bardou P."/>
            <person name="Bechner M."/>
            <person name="Bellec A."/>
            <person name="Berger A."/>
            <person name="Berges H."/>
            <person name="Bidwell S."/>
            <person name="Bisseling T."/>
            <person name="Choisne N."/>
            <person name="Couloux A."/>
            <person name="Denny R."/>
            <person name="Deshpande S."/>
            <person name="Dai X."/>
            <person name="Doyle J.J."/>
            <person name="Dudez A.M."/>
            <person name="Farmer A.D."/>
            <person name="Fouteau S."/>
            <person name="Franken C."/>
            <person name="Gibelin C."/>
            <person name="Gish J."/>
            <person name="Goldstein S."/>
            <person name="Gonzalez A.J."/>
            <person name="Green P.J."/>
            <person name="Hallab A."/>
            <person name="Hartog M."/>
            <person name="Hua A."/>
            <person name="Humphray S.J."/>
            <person name="Jeong D.H."/>
            <person name="Jing Y."/>
            <person name="Jocker A."/>
            <person name="Kenton S.M."/>
            <person name="Kim D.J."/>
            <person name="Klee K."/>
            <person name="Lai H."/>
            <person name="Lang C."/>
            <person name="Lin S."/>
            <person name="Macmil S.L."/>
            <person name="Magdelenat G."/>
            <person name="Matthews L."/>
            <person name="McCorrison J."/>
            <person name="Monaghan E.L."/>
            <person name="Mun J.H."/>
            <person name="Najar F.Z."/>
            <person name="Nicholson C."/>
            <person name="Noirot C."/>
            <person name="O'Bleness M."/>
            <person name="Paule C.R."/>
            <person name="Poulain J."/>
            <person name="Prion F."/>
            <person name="Qin B."/>
            <person name="Qu C."/>
            <person name="Retzel E.F."/>
            <person name="Riddle C."/>
            <person name="Sallet E."/>
            <person name="Samain S."/>
            <person name="Samson N."/>
            <person name="Sanders I."/>
            <person name="Saurat O."/>
            <person name="Scarpelli C."/>
            <person name="Schiex T."/>
            <person name="Segurens B."/>
            <person name="Severin A.J."/>
            <person name="Sherrier D.J."/>
            <person name="Shi R."/>
            <person name="Sims S."/>
            <person name="Singer S.R."/>
            <person name="Sinharoy S."/>
            <person name="Sterck L."/>
            <person name="Viollet A."/>
            <person name="Wang B.B."/>
            <person name="Wang K."/>
            <person name="Wang M."/>
            <person name="Wang X."/>
            <person name="Warfsmann J."/>
            <person name="Weissenbach J."/>
            <person name="White D.D."/>
            <person name="White J.D."/>
            <person name="Wiley G.B."/>
            <person name="Wincker P."/>
            <person name="Xing Y."/>
            <person name="Yang L."/>
            <person name="Yao Z."/>
            <person name="Ying F."/>
            <person name="Zhai J."/>
            <person name="Zhou L."/>
            <person name="Zuber A."/>
            <person name="Denarie J."/>
            <person name="Dixon R.A."/>
            <person name="May G.D."/>
            <person name="Schwartz D.C."/>
            <person name="Rogers J."/>
            <person name="Quetier F."/>
            <person name="Town C.D."/>
            <person name="Roe B.A."/>
        </authorList>
    </citation>
    <scope>NUCLEOTIDE SEQUENCE [LARGE SCALE GENOMIC DNA]</scope>
    <source>
        <strain evidence="9">A17</strain>
        <strain evidence="10 11">cv. Jemalong A17</strain>
    </source>
</reference>
<dbReference type="GO" id="GO:0003964">
    <property type="term" value="F:RNA-directed DNA polymerase activity"/>
    <property type="evidence" value="ECO:0007669"/>
    <property type="project" value="UniProtKB-KW"/>
</dbReference>
<evidence type="ECO:0000313" key="11">
    <source>
        <dbReference type="Proteomes" id="UP000002051"/>
    </source>
</evidence>
<evidence type="ECO:0000256" key="7">
    <source>
        <dbReference type="SAM" id="Phobius"/>
    </source>
</evidence>
<gene>
    <name evidence="9" type="ordered locus">MTR_7g066370</name>
</gene>
<dbReference type="InterPro" id="IPR041373">
    <property type="entry name" value="RT_RNaseH"/>
</dbReference>
<dbReference type="GO" id="GO:0016787">
    <property type="term" value="F:hydrolase activity"/>
    <property type="evidence" value="ECO:0007669"/>
    <property type="project" value="UniProtKB-KW"/>
</dbReference>
<evidence type="ECO:0000256" key="6">
    <source>
        <dbReference type="ARBA" id="ARBA00022918"/>
    </source>
</evidence>
<evidence type="ECO:0000256" key="4">
    <source>
        <dbReference type="ARBA" id="ARBA00022759"/>
    </source>
</evidence>
<dbReference type="EMBL" id="CM001223">
    <property type="protein sequence ID" value="KEH23094.1"/>
    <property type="molecule type" value="Genomic_DNA"/>
</dbReference>
<protein>
    <submittedName>
        <fullName evidence="9">Transmembrane protein, putative</fullName>
    </submittedName>
</protein>
<feature type="transmembrane region" description="Helical" evidence="7">
    <location>
        <begin position="75"/>
        <end position="92"/>
    </location>
</feature>
<evidence type="ECO:0000259" key="8">
    <source>
        <dbReference type="Pfam" id="PF17917"/>
    </source>
</evidence>
<keyword evidence="11" id="KW-1185">Reference proteome</keyword>
<keyword evidence="7 9" id="KW-0812">Transmembrane</keyword>
<evidence type="ECO:0000256" key="3">
    <source>
        <dbReference type="ARBA" id="ARBA00022722"/>
    </source>
</evidence>
<keyword evidence="1" id="KW-0808">Transferase</keyword>
<dbReference type="HOGENOM" id="CLU_2065002_0_0_1"/>
<dbReference type="Pfam" id="PF17917">
    <property type="entry name" value="RT_RNaseH"/>
    <property type="match status" value="1"/>
</dbReference>
<evidence type="ECO:0000256" key="5">
    <source>
        <dbReference type="ARBA" id="ARBA00022801"/>
    </source>
</evidence>
<name>A0A072TZY7_MEDTR</name>
<keyword evidence="4" id="KW-0255">Endonuclease</keyword>
<organism evidence="9 11">
    <name type="scientific">Medicago truncatula</name>
    <name type="common">Barrel medic</name>
    <name type="synonym">Medicago tribuloides</name>
    <dbReference type="NCBI Taxonomy" id="3880"/>
    <lineage>
        <taxon>Eukaryota</taxon>
        <taxon>Viridiplantae</taxon>
        <taxon>Streptophyta</taxon>
        <taxon>Embryophyta</taxon>
        <taxon>Tracheophyta</taxon>
        <taxon>Spermatophyta</taxon>
        <taxon>Magnoliopsida</taxon>
        <taxon>eudicotyledons</taxon>
        <taxon>Gunneridae</taxon>
        <taxon>Pentapetalae</taxon>
        <taxon>rosids</taxon>
        <taxon>fabids</taxon>
        <taxon>Fabales</taxon>
        <taxon>Fabaceae</taxon>
        <taxon>Papilionoideae</taxon>
        <taxon>50 kb inversion clade</taxon>
        <taxon>NPAAA clade</taxon>
        <taxon>Hologalegina</taxon>
        <taxon>IRL clade</taxon>
        <taxon>Trifolieae</taxon>
        <taxon>Medicago</taxon>
    </lineage>
</organism>
<keyword evidence="5" id="KW-0378">Hydrolase</keyword>